<comment type="caution">
    <text evidence="1">The sequence shown here is derived from an EMBL/GenBank/DDBJ whole genome shotgun (WGS) entry which is preliminary data.</text>
</comment>
<protein>
    <submittedName>
        <fullName evidence="1">Uncharacterized protein</fullName>
    </submittedName>
</protein>
<evidence type="ECO:0000313" key="1">
    <source>
        <dbReference type="EMBL" id="KAK1803351.1"/>
    </source>
</evidence>
<sequence>MKGEARRVAGLSSCHLAFTINNGSTEMDAKPNSLTLFPGFGLITLRICQPLTRVRGMVPVAAALSSASAACVSGPPPVRRRSTLTPEDLSWTVLTGAETLACSFSSLESVDGAGGVHVAAPCCCAVGVQGRRAGDGRLVCTQAGLREAPPLAAAHPPALCVRIRLLPHAAAGFHSM</sequence>
<dbReference type="Proteomes" id="UP001239994">
    <property type="component" value="Unassembled WGS sequence"/>
</dbReference>
<reference evidence="1" key="1">
    <citation type="submission" date="2023-03" db="EMBL/GenBank/DDBJ databases">
        <title>Electrophorus voltai genome.</title>
        <authorList>
            <person name="Bian C."/>
        </authorList>
    </citation>
    <scope>NUCLEOTIDE SEQUENCE</scope>
    <source>
        <strain evidence="1">CB-2022</strain>
        <tissue evidence="1">Muscle</tissue>
    </source>
</reference>
<dbReference type="AlphaFoldDB" id="A0AAD8ZRN5"/>
<accession>A0AAD8ZRN5</accession>
<dbReference type="EMBL" id="JAROKS010000005">
    <property type="protein sequence ID" value="KAK1803351.1"/>
    <property type="molecule type" value="Genomic_DNA"/>
</dbReference>
<name>A0AAD8ZRN5_9TELE</name>
<evidence type="ECO:0000313" key="2">
    <source>
        <dbReference type="Proteomes" id="UP001239994"/>
    </source>
</evidence>
<organism evidence="1 2">
    <name type="scientific">Electrophorus voltai</name>
    <dbReference type="NCBI Taxonomy" id="2609070"/>
    <lineage>
        <taxon>Eukaryota</taxon>
        <taxon>Metazoa</taxon>
        <taxon>Chordata</taxon>
        <taxon>Craniata</taxon>
        <taxon>Vertebrata</taxon>
        <taxon>Euteleostomi</taxon>
        <taxon>Actinopterygii</taxon>
        <taxon>Neopterygii</taxon>
        <taxon>Teleostei</taxon>
        <taxon>Ostariophysi</taxon>
        <taxon>Gymnotiformes</taxon>
        <taxon>Gymnotoidei</taxon>
        <taxon>Gymnotidae</taxon>
        <taxon>Electrophorus</taxon>
    </lineage>
</organism>
<proteinExistence type="predicted"/>
<keyword evidence="2" id="KW-1185">Reference proteome</keyword>
<gene>
    <name evidence="1" type="ORF">P4O66_004013</name>
</gene>